<feature type="compositionally biased region" description="Basic and acidic residues" evidence="6">
    <location>
        <begin position="40"/>
        <end position="52"/>
    </location>
</feature>
<organism evidence="7 9">
    <name type="scientific">Punica granatum</name>
    <name type="common">Pomegranate</name>
    <dbReference type="NCBI Taxonomy" id="22663"/>
    <lineage>
        <taxon>Eukaryota</taxon>
        <taxon>Viridiplantae</taxon>
        <taxon>Streptophyta</taxon>
        <taxon>Embryophyta</taxon>
        <taxon>Tracheophyta</taxon>
        <taxon>Spermatophyta</taxon>
        <taxon>Magnoliopsida</taxon>
        <taxon>eudicotyledons</taxon>
        <taxon>Gunneridae</taxon>
        <taxon>Pentapetalae</taxon>
        <taxon>rosids</taxon>
        <taxon>malvids</taxon>
        <taxon>Myrtales</taxon>
        <taxon>Lythraceae</taxon>
        <taxon>Punica</taxon>
    </lineage>
</organism>
<reference evidence="7" key="2">
    <citation type="submission" date="2017-06" db="EMBL/GenBank/DDBJ databases">
        <title>The pomegranate genome and the genomics of punicalagin biosynthesis.</title>
        <authorList>
            <person name="Xu C."/>
        </authorList>
    </citation>
    <scope>NUCLEOTIDE SEQUENCE [LARGE SCALE GENOMIC DNA]</scope>
    <source>
        <tissue evidence="7">Fresh leaf</tissue>
    </source>
</reference>
<evidence type="ECO:0008006" key="11">
    <source>
        <dbReference type="Google" id="ProtNLM"/>
    </source>
</evidence>
<sequence length="116" mass="13469">MEQVDQSHNQANTQLTDGSNGVPASDVARLSSGRRKNRRPERDSRKKSTFEMHDHTSVGYDWLHPGWVVEVHQTKSGRVYKRYFDEMGRPYNTKKEVLRHYAEWEQLCGGDFGGEE</sequence>
<keyword evidence="4" id="KW-0804">Transcription</keyword>
<evidence type="ECO:0000256" key="4">
    <source>
        <dbReference type="ARBA" id="ARBA00023163"/>
    </source>
</evidence>
<dbReference type="Gene3D" id="3.30.890.10">
    <property type="entry name" value="Methyl-cpg-binding Protein 2, Chain A"/>
    <property type="match status" value="1"/>
</dbReference>
<evidence type="ECO:0000256" key="3">
    <source>
        <dbReference type="ARBA" id="ARBA00023125"/>
    </source>
</evidence>
<protein>
    <recommendedName>
        <fullName evidence="11">MBD domain-containing protein</fullName>
    </recommendedName>
</protein>
<proteinExistence type="predicted"/>
<evidence type="ECO:0000256" key="6">
    <source>
        <dbReference type="SAM" id="MobiDB-lite"/>
    </source>
</evidence>
<dbReference type="Proteomes" id="UP000197138">
    <property type="component" value="Unassembled WGS sequence"/>
</dbReference>
<keyword evidence="3" id="KW-0238">DNA-binding</keyword>
<dbReference type="EMBL" id="MTKT01004810">
    <property type="protein sequence ID" value="OWM70054.1"/>
    <property type="molecule type" value="Genomic_DNA"/>
</dbReference>
<keyword evidence="5" id="KW-0539">Nucleus</keyword>
<evidence type="ECO:0000313" key="9">
    <source>
        <dbReference type="Proteomes" id="UP000197138"/>
    </source>
</evidence>
<dbReference type="GO" id="GO:0003677">
    <property type="term" value="F:DNA binding"/>
    <property type="evidence" value="ECO:0007669"/>
    <property type="project" value="UniProtKB-KW"/>
</dbReference>
<comment type="subcellular location">
    <subcellularLocation>
        <location evidence="1">Nucleus</location>
    </subcellularLocation>
</comment>
<dbReference type="AlphaFoldDB" id="A0A218WAZ6"/>
<feature type="region of interest" description="Disordered" evidence="6">
    <location>
        <begin position="1"/>
        <end position="52"/>
    </location>
</feature>
<reference evidence="8 10" key="3">
    <citation type="submission" date="2017-11" db="EMBL/GenBank/DDBJ databases">
        <title>De-novo sequencing of pomegranate (Punica granatum L.) genome.</title>
        <authorList>
            <person name="Akparov Z."/>
            <person name="Amiraslanov A."/>
            <person name="Hajiyeva S."/>
            <person name="Abbasov M."/>
            <person name="Kaur K."/>
            <person name="Hamwieh A."/>
            <person name="Solovyev V."/>
            <person name="Salamov A."/>
            <person name="Braich B."/>
            <person name="Kosarev P."/>
            <person name="Mahmoud A."/>
            <person name="Hajiyev E."/>
            <person name="Babayeva S."/>
            <person name="Izzatullayeva V."/>
            <person name="Mammadov A."/>
            <person name="Mammadov A."/>
            <person name="Sharifova S."/>
            <person name="Ojaghi J."/>
            <person name="Eynullazada K."/>
            <person name="Bayramov B."/>
            <person name="Abdulazimova A."/>
            <person name="Shahmuradov I."/>
        </authorList>
    </citation>
    <scope>NUCLEOTIDE SEQUENCE [LARGE SCALE GENOMIC DNA]</scope>
    <source>
        <strain evidence="8">AG2017</strain>
        <strain evidence="10">cv. AG2017</strain>
        <tissue evidence="8">Leaf</tissue>
    </source>
</reference>
<evidence type="ECO:0000256" key="5">
    <source>
        <dbReference type="ARBA" id="ARBA00023242"/>
    </source>
</evidence>
<evidence type="ECO:0000313" key="7">
    <source>
        <dbReference type="EMBL" id="OWM70054.1"/>
    </source>
</evidence>
<keyword evidence="10" id="KW-1185">Reference proteome</keyword>
<evidence type="ECO:0000256" key="2">
    <source>
        <dbReference type="ARBA" id="ARBA00023015"/>
    </source>
</evidence>
<evidence type="ECO:0000313" key="10">
    <source>
        <dbReference type="Proteomes" id="UP000233551"/>
    </source>
</evidence>
<dbReference type="InterPro" id="IPR016177">
    <property type="entry name" value="DNA-bd_dom_sf"/>
</dbReference>
<dbReference type="GO" id="GO:0005634">
    <property type="term" value="C:nucleus"/>
    <property type="evidence" value="ECO:0007669"/>
    <property type="project" value="UniProtKB-SubCell"/>
</dbReference>
<keyword evidence="2" id="KW-0805">Transcription regulation</keyword>
<feature type="compositionally biased region" description="Polar residues" evidence="6">
    <location>
        <begin position="1"/>
        <end position="19"/>
    </location>
</feature>
<comment type="caution">
    <text evidence="7">The sequence shown here is derived from an EMBL/GenBank/DDBJ whole genome shotgun (WGS) entry which is preliminary data.</text>
</comment>
<dbReference type="SUPFAM" id="SSF54171">
    <property type="entry name" value="DNA-binding domain"/>
    <property type="match status" value="1"/>
</dbReference>
<evidence type="ECO:0000313" key="8">
    <source>
        <dbReference type="EMBL" id="PKI72377.1"/>
    </source>
</evidence>
<dbReference type="EMBL" id="PGOL01000328">
    <property type="protein sequence ID" value="PKI72377.1"/>
    <property type="molecule type" value="Genomic_DNA"/>
</dbReference>
<accession>A0A218WAZ6</accession>
<gene>
    <name evidence="7" type="ORF">CDL15_Pgr025903</name>
    <name evidence="8" type="ORF">CRG98_007247</name>
</gene>
<dbReference type="Proteomes" id="UP000233551">
    <property type="component" value="Unassembled WGS sequence"/>
</dbReference>
<reference evidence="9" key="1">
    <citation type="journal article" date="2017" name="Plant J.">
        <title>The pomegranate (Punica granatum L.) genome and the genomics of punicalagin biosynthesis.</title>
        <authorList>
            <person name="Qin G."/>
            <person name="Xu C."/>
            <person name="Ming R."/>
            <person name="Tang H."/>
            <person name="Guyot R."/>
            <person name="Kramer E.M."/>
            <person name="Hu Y."/>
            <person name="Yi X."/>
            <person name="Qi Y."/>
            <person name="Xu X."/>
            <person name="Gao Z."/>
            <person name="Pan H."/>
            <person name="Jian J."/>
            <person name="Tian Y."/>
            <person name="Yue Z."/>
            <person name="Xu Y."/>
        </authorList>
    </citation>
    <scope>NUCLEOTIDE SEQUENCE [LARGE SCALE GENOMIC DNA]</scope>
    <source>
        <strain evidence="9">cv. Dabenzi</strain>
    </source>
</reference>
<name>A0A218WAZ6_PUNGR</name>
<evidence type="ECO:0000256" key="1">
    <source>
        <dbReference type="ARBA" id="ARBA00004123"/>
    </source>
</evidence>